<dbReference type="InterPro" id="IPR011008">
    <property type="entry name" value="Dimeric_a/b-barrel"/>
</dbReference>
<dbReference type="AlphaFoldDB" id="A0A2R8BCF5"/>
<evidence type="ECO:0000313" key="3">
    <source>
        <dbReference type="Proteomes" id="UP000244880"/>
    </source>
</evidence>
<dbReference type="SUPFAM" id="SSF54909">
    <property type="entry name" value="Dimeric alpha+beta barrel"/>
    <property type="match status" value="1"/>
</dbReference>
<protein>
    <submittedName>
        <fullName evidence="2">(4S)-4-hydroxy-5-phosphonooxypentane-2,3-dione isomerase</fullName>
        <ecNumber evidence="2">5.3.1.32</ecNumber>
    </submittedName>
</protein>
<dbReference type="Gene3D" id="3.30.70.100">
    <property type="match status" value="1"/>
</dbReference>
<dbReference type="InterPro" id="IPR050744">
    <property type="entry name" value="AI-2_Isomerase_LsrG"/>
</dbReference>
<keyword evidence="3" id="KW-1185">Reference proteome</keyword>
<evidence type="ECO:0000259" key="1">
    <source>
        <dbReference type="PROSITE" id="PS51725"/>
    </source>
</evidence>
<reference evidence="2 3" key="1">
    <citation type="submission" date="2018-03" db="EMBL/GenBank/DDBJ databases">
        <authorList>
            <person name="Keele B.F."/>
        </authorList>
    </citation>
    <scope>NUCLEOTIDE SEQUENCE [LARGE SCALE GENOMIC DNA]</scope>
    <source>
        <strain evidence="2 3">CECT 8599</strain>
    </source>
</reference>
<name>A0A2R8BCF5_9RHOB</name>
<dbReference type="EMBL" id="OMOR01000001">
    <property type="protein sequence ID" value="SPH20726.1"/>
    <property type="molecule type" value="Genomic_DNA"/>
</dbReference>
<dbReference type="GO" id="GO:0005829">
    <property type="term" value="C:cytosol"/>
    <property type="evidence" value="ECO:0007669"/>
    <property type="project" value="TreeGrafter"/>
</dbReference>
<dbReference type="RefSeq" id="WP_108827894.1">
    <property type="nucleotide sequence ID" value="NZ_OMOR01000001.1"/>
</dbReference>
<dbReference type="PANTHER" id="PTHR33336:SF1">
    <property type="entry name" value="(4S)-4-HYDROXY-5-PHOSPHONOOXYPENTANE-2,3-DIONE ISOMERASE"/>
    <property type="match status" value="1"/>
</dbReference>
<feature type="domain" description="ABM" evidence="1">
    <location>
        <begin position="2"/>
        <end position="91"/>
    </location>
</feature>
<accession>A0A2R8BCF5</accession>
<dbReference type="Proteomes" id="UP000244880">
    <property type="component" value="Unassembled WGS sequence"/>
</dbReference>
<dbReference type="PROSITE" id="PS51725">
    <property type="entry name" value="ABM"/>
    <property type="match status" value="1"/>
</dbReference>
<gene>
    <name evidence="2" type="primary">lsrG</name>
    <name evidence="2" type="ORF">ASD8599_01466</name>
</gene>
<sequence>MFAVVVTLNFDPATEDEFMPLMRENVRATFHNEPGCHQFDLCTDPDRPGEVFLYETYEDAAAFQTHLKTPHFLAFDAAVQHLVTGRDVRTFVNVSAHPNPNAATQ</sequence>
<dbReference type="InterPro" id="IPR007138">
    <property type="entry name" value="ABM_dom"/>
</dbReference>
<dbReference type="EC" id="5.3.1.32" evidence="2"/>
<evidence type="ECO:0000313" key="2">
    <source>
        <dbReference type="EMBL" id="SPH20726.1"/>
    </source>
</evidence>
<dbReference type="GO" id="GO:0016491">
    <property type="term" value="F:oxidoreductase activity"/>
    <property type="evidence" value="ECO:0007669"/>
    <property type="project" value="TreeGrafter"/>
</dbReference>
<dbReference type="PANTHER" id="PTHR33336">
    <property type="entry name" value="QUINOL MONOOXYGENASE YGIN-RELATED"/>
    <property type="match status" value="1"/>
</dbReference>
<dbReference type="Pfam" id="PF03992">
    <property type="entry name" value="ABM"/>
    <property type="match status" value="1"/>
</dbReference>
<proteinExistence type="predicted"/>
<keyword evidence="2" id="KW-0413">Isomerase</keyword>
<organism evidence="2 3">
    <name type="scientific">Ascidiaceihabitans donghaensis</name>
    <dbReference type="NCBI Taxonomy" id="1510460"/>
    <lineage>
        <taxon>Bacteria</taxon>
        <taxon>Pseudomonadati</taxon>
        <taxon>Pseudomonadota</taxon>
        <taxon>Alphaproteobacteria</taxon>
        <taxon>Rhodobacterales</taxon>
        <taxon>Paracoccaceae</taxon>
        <taxon>Ascidiaceihabitans</taxon>
    </lineage>
</organism>
<dbReference type="OrthoDB" id="9812754at2"/>
<dbReference type="GO" id="GO:0002952">
    <property type="term" value="F:(4S)-4-hydroxy-5-phosphonooxypentane-2,3-dione isomerase activity"/>
    <property type="evidence" value="ECO:0007669"/>
    <property type="project" value="UniProtKB-EC"/>
</dbReference>